<proteinExistence type="predicted"/>
<reference evidence="1 2" key="1">
    <citation type="submission" date="2008-01" db="EMBL/GenBank/DDBJ databases">
        <title>Yersinia pestis Strain IP275 project at JCVI/TIGR.</title>
        <authorList>
            <person name="Ravel J."/>
            <person name="Eppinger M."/>
            <person name="Fricke W.F."/>
            <person name="Rosovitz M."/>
            <person name="Lindler L.E."/>
            <person name="Bearden S."/>
            <person name="Shriefer M."/>
        </authorList>
    </citation>
    <scope>NUCLEOTIDE SEQUENCE [LARGE SCALE GENOMIC DNA]</scope>
    <source>
        <strain evidence="1 2">IP275</strain>
    </source>
</reference>
<dbReference type="EMBL" id="AAOS02000043">
    <property type="protein sequence ID" value="EDR30452.1"/>
    <property type="molecule type" value="Genomic_DNA"/>
</dbReference>
<sequence>MPVHGYTLNSTTGDFSLMVRMVLPLAFQRGSGAIKNLLSNTVFL</sequence>
<gene>
    <name evidence="1" type="ORF">YPIP275_1542</name>
</gene>
<organism evidence="1 2">
    <name type="scientific">Yersinia pestis biovar Orientalis str. IP275</name>
    <dbReference type="NCBI Taxonomy" id="373665"/>
    <lineage>
        <taxon>Bacteria</taxon>
        <taxon>Pseudomonadati</taxon>
        <taxon>Pseudomonadota</taxon>
        <taxon>Gammaproteobacteria</taxon>
        <taxon>Enterobacterales</taxon>
        <taxon>Yersiniaceae</taxon>
        <taxon>Yersinia</taxon>
    </lineage>
</organism>
<reference evidence="1 2" key="2">
    <citation type="submission" date="2010-03" db="EMBL/GenBank/DDBJ databases">
        <authorList>
            <person name="Payne S.H."/>
            <person name="Sutton G.G."/>
        </authorList>
    </citation>
    <scope>NUCLEOTIDE SEQUENCE [LARGE SCALE GENOMIC DNA]</scope>
    <source>
        <strain evidence="1 2">IP275</strain>
    </source>
</reference>
<accession>A0AAV3AUI5</accession>
<comment type="caution">
    <text evidence="1">The sequence shown here is derived from an EMBL/GenBank/DDBJ whole genome shotgun (WGS) entry which is preliminary data.</text>
</comment>
<protein>
    <submittedName>
        <fullName evidence="1">Uncharacterized protein</fullName>
    </submittedName>
</protein>
<dbReference type="Proteomes" id="UP000004430">
    <property type="component" value="Unassembled WGS sequence"/>
</dbReference>
<evidence type="ECO:0000313" key="2">
    <source>
        <dbReference type="Proteomes" id="UP000004430"/>
    </source>
</evidence>
<dbReference type="AlphaFoldDB" id="A0AAV3AUI5"/>
<evidence type="ECO:0000313" key="1">
    <source>
        <dbReference type="EMBL" id="EDR30452.1"/>
    </source>
</evidence>
<name>A0AAV3AUI5_YERPE</name>